<reference evidence="2 3" key="1">
    <citation type="submission" date="2019-03" db="EMBL/GenBank/DDBJ databases">
        <title>Single cell metagenomics reveals metabolic interactions within the superorganism composed of flagellate Streblomastix strix and complex community of Bacteroidetes bacteria on its surface.</title>
        <authorList>
            <person name="Treitli S.C."/>
            <person name="Kolisko M."/>
            <person name="Husnik F."/>
            <person name="Keeling P."/>
            <person name="Hampl V."/>
        </authorList>
    </citation>
    <scope>NUCLEOTIDE SEQUENCE [LARGE SCALE GENOMIC DNA]</scope>
    <source>
        <strain evidence="2">ST1C</strain>
    </source>
</reference>
<evidence type="ECO:0000256" key="1">
    <source>
        <dbReference type="SAM" id="MobiDB-lite"/>
    </source>
</evidence>
<comment type="caution">
    <text evidence="2">The sequence shown here is derived from an EMBL/GenBank/DDBJ whole genome shotgun (WGS) entry which is preliminary data.</text>
</comment>
<feature type="non-terminal residue" evidence="2">
    <location>
        <position position="253"/>
    </location>
</feature>
<evidence type="ECO:0000313" key="3">
    <source>
        <dbReference type="Proteomes" id="UP000324800"/>
    </source>
</evidence>
<organism evidence="2 3">
    <name type="scientific">Streblomastix strix</name>
    <dbReference type="NCBI Taxonomy" id="222440"/>
    <lineage>
        <taxon>Eukaryota</taxon>
        <taxon>Metamonada</taxon>
        <taxon>Preaxostyla</taxon>
        <taxon>Oxymonadida</taxon>
        <taxon>Streblomastigidae</taxon>
        <taxon>Streblomastix</taxon>
    </lineage>
</organism>
<protein>
    <submittedName>
        <fullName evidence="2">Uncharacterized protein</fullName>
    </submittedName>
</protein>
<gene>
    <name evidence="2" type="ORF">EZS28_050422</name>
</gene>
<dbReference type="EMBL" id="SNRW01036996">
    <property type="protein sequence ID" value="KAA6354051.1"/>
    <property type="molecule type" value="Genomic_DNA"/>
</dbReference>
<feature type="non-terminal residue" evidence="2">
    <location>
        <position position="1"/>
    </location>
</feature>
<feature type="region of interest" description="Disordered" evidence="1">
    <location>
        <begin position="92"/>
        <end position="206"/>
    </location>
</feature>
<accession>A0A5J4T8L3</accession>
<sequence>GAVREQVQSIARGGDDKGMELIASSFSLRLLIGTKISENQERIIKAGQKAAEQQNAQASQQQDQPLRITLTNVRVRIVLPYPFLILAQNHTSFDDEDEQGNYNGQEQDQQRRRTADDDEEEDANGMRRGRGINLGDEEDEDDDGSNKRKKQNINQKQQIPISPQESSSSSQQNNSPPTQSPDQPQTTFNSLPRIPNDQQNPPSPIISFNIGKMGIKRGMQPYLCNFMVIVPQNTQFTSIDGFATIFYDDPLNG</sequence>
<name>A0A5J4T8L3_9EUKA</name>
<feature type="compositionally biased region" description="Low complexity" evidence="1">
    <location>
        <begin position="152"/>
        <end position="186"/>
    </location>
</feature>
<proteinExistence type="predicted"/>
<dbReference type="Proteomes" id="UP000324800">
    <property type="component" value="Unassembled WGS sequence"/>
</dbReference>
<evidence type="ECO:0000313" key="2">
    <source>
        <dbReference type="EMBL" id="KAA6354051.1"/>
    </source>
</evidence>
<dbReference type="AlphaFoldDB" id="A0A5J4T8L3"/>